<evidence type="ECO:0000259" key="4">
    <source>
        <dbReference type="PROSITE" id="PS50075"/>
    </source>
</evidence>
<keyword evidence="7" id="KW-1185">Reference proteome</keyword>
<dbReference type="GO" id="GO:0005737">
    <property type="term" value="C:cytoplasm"/>
    <property type="evidence" value="ECO:0007669"/>
    <property type="project" value="TreeGrafter"/>
</dbReference>
<dbReference type="InterPro" id="IPR020806">
    <property type="entry name" value="PKS_PP-bd"/>
</dbReference>
<dbReference type="GO" id="GO:0006633">
    <property type="term" value="P:fatty acid biosynthetic process"/>
    <property type="evidence" value="ECO:0007669"/>
    <property type="project" value="InterPro"/>
</dbReference>
<evidence type="ECO:0000256" key="1">
    <source>
        <dbReference type="ARBA" id="ARBA00022450"/>
    </source>
</evidence>
<dbReference type="Gene3D" id="1.10.1200.10">
    <property type="entry name" value="ACP-like"/>
    <property type="match status" value="1"/>
</dbReference>
<dbReference type="InterPro" id="IPR020841">
    <property type="entry name" value="PKS_Beta-ketoAc_synthase_dom"/>
</dbReference>
<dbReference type="GO" id="GO:0071770">
    <property type="term" value="P:DIM/DIP cell wall layer assembly"/>
    <property type="evidence" value="ECO:0007669"/>
    <property type="project" value="TreeGrafter"/>
</dbReference>
<dbReference type="CDD" id="cd00833">
    <property type="entry name" value="PKS"/>
    <property type="match status" value="1"/>
</dbReference>
<dbReference type="InterPro" id="IPR013968">
    <property type="entry name" value="PKS_KR"/>
</dbReference>
<dbReference type="EMBL" id="FNDX01000003">
    <property type="protein sequence ID" value="SDI16975.1"/>
    <property type="molecule type" value="Genomic_DNA"/>
</dbReference>
<dbReference type="InterPro" id="IPR050091">
    <property type="entry name" value="PKS_NRPS_Biosynth_Enz"/>
</dbReference>
<dbReference type="Pfam" id="PF08659">
    <property type="entry name" value="KR"/>
    <property type="match status" value="1"/>
</dbReference>
<gene>
    <name evidence="6" type="ORF">SAMN05216192_103204</name>
</gene>
<protein>
    <submittedName>
        <fullName evidence="6">Ketoacyl-synthetase C-terminal extension</fullName>
    </submittedName>
</protein>
<dbReference type="InterPro" id="IPR042104">
    <property type="entry name" value="PKS_dehydratase_sf"/>
</dbReference>
<dbReference type="GO" id="GO:0004315">
    <property type="term" value="F:3-oxoacyl-[acyl-carrier-protein] synthase activity"/>
    <property type="evidence" value="ECO:0007669"/>
    <property type="project" value="InterPro"/>
</dbReference>
<dbReference type="PANTHER" id="PTHR43775:SF37">
    <property type="entry name" value="SI:DKEY-61P9.11"/>
    <property type="match status" value="1"/>
</dbReference>
<dbReference type="InterPro" id="IPR057326">
    <property type="entry name" value="KR_dom"/>
</dbReference>
<dbReference type="SMART" id="SM00823">
    <property type="entry name" value="PKS_PP"/>
    <property type="match status" value="1"/>
</dbReference>
<dbReference type="InterPro" id="IPR036291">
    <property type="entry name" value="NAD(P)-bd_dom_sf"/>
</dbReference>
<accession>A0A1G8IDH0</accession>
<dbReference type="SUPFAM" id="SSF51735">
    <property type="entry name" value="NAD(P)-binding Rossmann-fold domains"/>
    <property type="match status" value="1"/>
</dbReference>
<dbReference type="PROSITE" id="PS52004">
    <property type="entry name" value="KS3_2"/>
    <property type="match status" value="1"/>
</dbReference>
<dbReference type="PANTHER" id="PTHR43775">
    <property type="entry name" value="FATTY ACID SYNTHASE"/>
    <property type="match status" value="1"/>
</dbReference>
<dbReference type="Gene3D" id="3.40.47.10">
    <property type="match status" value="1"/>
</dbReference>
<dbReference type="GO" id="GO:0005886">
    <property type="term" value="C:plasma membrane"/>
    <property type="evidence" value="ECO:0007669"/>
    <property type="project" value="TreeGrafter"/>
</dbReference>
<keyword evidence="2" id="KW-0597">Phosphoprotein</keyword>
<dbReference type="SMART" id="SM00825">
    <property type="entry name" value="PKS_KS"/>
    <property type="match status" value="1"/>
</dbReference>
<dbReference type="Pfam" id="PF02801">
    <property type="entry name" value="Ketoacyl-synt_C"/>
    <property type="match status" value="1"/>
</dbReference>
<dbReference type="Proteomes" id="UP000199050">
    <property type="component" value="Unassembled WGS sequence"/>
</dbReference>
<dbReference type="InterPro" id="IPR032821">
    <property type="entry name" value="PKS_assoc"/>
</dbReference>
<evidence type="ECO:0000256" key="2">
    <source>
        <dbReference type="ARBA" id="ARBA00022553"/>
    </source>
</evidence>
<dbReference type="Pfam" id="PF14765">
    <property type="entry name" value="PS-DH"/>
    <property type="match status" value="1"/>
</dbReference>
<dbReference type="Gene3D" id="3.10.129.110">
    <property type="entry name" value="Polyketide synthase dehydratase"/>
    <property type="match status" value="1"/>
</dbReference>
<dbReference type="InterPro" id="IPR018201">
    <property type="entry name" value="Ketoacyl_synth_AS"/>
</dbReference>
<dbReference type="STRING" id="1174501.SAMN05216192_103204"/>
<name>A0A1G8IDH0_9BACL</name>
<evidence type="ECO:0000313" key="6">
    <source>
        <dbReference type="EMBL" id="SDI16975.1"/>
    </source>
</evidence>
<dbReference type="InterPro" id="IPR016039">
    <property type="entry name" value="Thiolase-like"/>
</dbReference>
<feature type="domain" description="Carrier" evidence="4">
    <location>
        <begin position="1154"/>
        <end position="1229"/>
    </location>
</feature>
<dbReference type="Gene3D" id="3.40.50.720">
    <property type="entry name" value="NAD(P)-binding Rossmann-like Domain"/>
    <property type="match status" value="1"/>
</dbReference>
<evidence type="ECO:0000259" key="5">
    <source>
        <dbReference type="PROSITE" id="PS52004"/>
    </source>
</evidence>
<dbReference type="PROSITE" id="PS00606">
    <property type="entry name" value="KS3_1"/>
    <property type="match status" value="1"/>
</dbReference>
<dbReference type="InterPro" id="IPR014031">
    <property type="entry name" value="Ketoacyl_synth_C"/>
</dbReference>
<keyword evidence="3" id="KW-0808">Transferase</keyword>
<dbReference type="Pfam" id="PF16197">
    <property type="entry name" value="KAsynt_C_assoc"/>
    <property type="match status" value="1"/>
</dbReference>
<dbReference type="SUPFAM" id="SSF47336">
    <property type="entry name" value="ACP-like"/>
    <property type="match status" value="1"/>
</dbReference>
<dbReference type="SMART" id="SM00822">
    <property type="entry name" value="PKS_KR"/>
    <property type="match status" value="1"/>
</dbReference>
<sequence>MSLSKDDIAIIGLDLSMPGCRNQEEVWRFLSEGQVSKGQFPGHRLKRSGLSGNGELYMEGSYFPAIDQFDHKYYHIAQKSAEYMDPNQRLTLLSATRALNDSGCLESIRGTRTGVYGSVNTTQQYQYQLQLQALGLTPDLLGMLNSTIASRINYIFDLKGPAVMTDTACSSSLVSVIQAADELRRGVTDYAVIVSSNLYIKPGEKADKLVDILAADATTKAFDERSTGTSIGEGVCSVILQRRGEAERDGNYIYGLIKGYAINNDGHTVNMSSPNPLAQEGLIEEAWSPFADQLDRLAFIESHGTGTAVGDSIEFESLTPFFLEHGVNRQSVALTACKSNFGHLDVASGLFSLIKSVMSLERGALLPHPNFRIPNSEIDFEQSVFFIPDKSSPLRRCSLAGVSSFGMTGTNAHVILEGYEGAGKRKVKPLEMQLRPYWFPMERNSFAVSHPLQRLETEHTLCVQFPLSMQQCWEIREHVFGSSHLMVGTAIFEILAQGLDTTAYGLEAFNIRNLHILAPLSTCEEALKINVVIDKLTLRGTASYSTAGEFRNWLQFELVSRAGHQAEGFAANIIQDMGLEELEELEVTSQVGDGQGGGLQVSGRWDTVDRLWVSAERDRALVKLKAPSGYEREFGLYSFYPSLLDPAFNALNRMAVPGEILFPWLWSEIDFSTGALSGSEFYSDLRIREKTSDNIGNIILSLDITLYDSLGRAVISVRNYKVKNALNTGGEPRGDYFKQEYYVETVFKEQEEPQMPLLIMHRSLQKRLAPDGPVHYFENLSELQQLLPSAVTSQRIFLWDKPYYDEATVAEETYGIGCWLVELNRSNCLKEFHYIGTGLFGRDEMNALSRSVAMGIYSLRLELNFRIRLIDAKPVHESLEVVRNSYHNEELIVLRDGNYHTLRFKSLKLWGDESGKLAGRTLLIIGGGSGIGREYARYVASAYPDTDIIAAGRSPGWQGGPPPANIRYLTLDITDEQQIQAFAAGQGRNVEYVLNFAGEPAKGLFVNKTKAEFCERTRSKIQGSYLLGKYFGHAREIIHFASVAGLIGAMGQTEYCAANAYQSGLAAEGGRVRTLNLTGWEDVGMSAGKADYYFEKLHSREGVKLIDRFVHSGVLQASMLKLKAPAEDYSSLFGRPEPAADVFSRRSAASLPAGAGIPAMQGVAEAWKRTLGDDHYDTELSFFEQGGDSISIVQLCDELNRLFPGSFDVTTLFSIPTIRGQAEFMDQTVGTPVQQAVPEAAAPDAAELLEFLRFQKI</sequence>
<dbReference type="GO" id="GO:0004312">
    <property type="term" value="F:fatty acid synthase activity"/>
    <property type="evidence" value="ECO:0007669"/>
    <property type="project" value="TreeGrafter"/>
</dbReference>
<proteinExistence type="predicted"/>
<dbReference type="PROSITE" id="PS50075">
    <property type="entry name" value="CARRIER"/>
    <property type="match status" value="1"/>
</dbReference>
<dbReference type="Pfam" id="PF00109">
    <property type="entry name" value="ketoacyl-synt"/>
    <property type="match status" value="1"/>
</dbReference>
<feature type="domain" description="Ketosynthase family 3 (KS3)" evidence="5">
    <location>
        <begin position="5"/>
        <end position="418"/>
    </location>
</feature>
<dbReference type="Pfam" id="PF00550">
    <property type="entry name" value="PP-binding"/>
    <property type="match status" value="1"/>
</dbReference>
<dbReference type="SUPFAM" id="SSF53901">
    <property type="entry name" value="Thiolase-like"/>
    <property type="match status" value="1"/>
</dbReference>
<dbReference type="InterPro" id="IPR014030">
    <property type="entry name" value="Ketoacyl_synth_N"/>
</dbReference>
<dbReference type="AlphaFoldDB" id="A0A1G8IDH0"/>
<evidence type="ECO:0000313" key="7">
    <source>
        <dbReference type="Proteomes" id="UP000199050"/>
    </source>
</evidence>
<keyword evidence="1" id="KW-0596">Phosphopantetheine</keyword>
<dbReference type="InterPro" id="IPR049551">
    <property type="entry name" value="PKS_DH_C"/>
</dbReference>
<organism evidence="6 7">
    <name type="scientific">Paenibacillus typhae</name>
    <dbReference type="NCBI Taxonomy" id="1174501"/>
    <lineage>
        <taxon>Bacteria</taxon>
        <taxon>Bacillati</taxon>
        <taxon>Bacillota</taxon>
        <taxon>Bacilli</taxon>
        <taxon>Bacillales</taxon>
        <taxon>Paenibacillaceae</taxon>
        <taxon>Paenibacillus</taxon>
    </lineage>
</organism>
<dbReference type="GO" id="GO:0031177">
    <property type="term" value="F:phosphopantetheine binding"/>
    <property type="evidence" value="ECO:0007669"/>
    <property type="project" value="InterPro"/>
</dbReference>
<evidence type="ECO:0000256" key="3">
    <source>
        <dbReference type="ARBA" id="ARBA00022679"/>
    </source>
</evidence>
<dbReference type="InterPro" id="IPR036736">
    <property type="entry name" value="ACP-like_sf"/>
</dbReference>
<dbReference type="InterPro" id="IPR009081">
    <property type="entry name" value="PP-bd_ACP"/>
</dbReference>
<reference evidence="7" key="1">
    <citation type="submission" date="2016-10" db="EMBL/GenBank/DDBJ databases">
        <authorList>
            <person name="Varghese N."/>
            <person name="Submissions S."/>
        </authorList>
    </citation>
    <scope>NUCLEOTIDE SEQUENCE [LARGE SCALE GENOMIC DNA]</scope>
    <source>
        <strain evidence="7">CGMCC 1.11012</strain>
    </source>
</reference>